<protein>
    <recommendedName>
        <fullName evidence="5">Transmembrane protein</fullName>
    </recommendedName>
</protein>
<evidence type="ECO:0000313" key="4">
    <source>
        <dbReference type="Proteomes" id="UP000058012"/>
    </source>
</evidence>
<evidence type="ECO:0000256" key="1">
    <source>
        <dbReference type="SAM" id="Phobius"/>
    </source>
</evidence>
<proteinExistence type="predicted"/>
<dbReference type="EMBL" id="LLZS01000009">
    <property type="protein sequence ID" value="KUR70346.1"/>
    <property type="molecule type" value="Genomic_DNA"/>
</dbReference>
<keyword evidence="2" id="KW-0732">Signal</keyword>
<feature type="transmembrane region" description="Helical" evidence="1">
    <location>
        <begin position="60"/>
        <end position="77"/>
    </location>
</feature>
<reference evidence="3 4" key="1">
    <citation type="submission" date="2015-10" db="EMBL/GenBank/DDBJ databases">
        <title>Draft genome sequence of Novosphingobium fuchskuhlense DSM 25065 isolated from a surface water sample of the southwest basin of Lake Grosse Fuchskuhle.</title>
        <authorList>
            <person name="Ruckert C."/>
            <person name="Winkler A."/>
            <person name="Glaeser J."/>
            <person name="Grossart H.-P."/>
            <person name="Kalinowski J."/>
            <person name="Glaeser S."/>
        </authorList>
    </citation>
    <scope>NUCLEOTIDE SEQUENCE [LARGE SCALE GENOMIC DNA]</scope>
    <source>
        <strain evidence="3 4">FNE08-7</strain>
    </source>
</reference>
<organism evidence="3 4">
    <name type="scientific">Novosphingobium fuchskuhlense</name>
    <dbReference type="NCBI Taxonomy" id="1117702"/>
    <lineage>
        <taxon>Bacteria</taxon>
        <taxon>Pseudomonadati</taxon>
        <taxon>Pseudomonadota</taxon>
        <taxon>Alphaproteobacteria</taxon>
        <taxon>Sphingomonadales</taxon>
        <taxon>Sphingomonadaceae</taxon>
        <taxon>Novosphingobium</taxon>
    </lineage>
</organism>
<keyword evidence="1" id="KW-0472">Membrane</keyword>
<evidence type="ECO:0008006" key="5">
    <source>
        <dbReference type="Google" id="ProtNLM"/>
    </source>
</evidence>
<keyword evidence="1" id="KW-0812">Transmembrane</keyword>
<evidence type="ECO:0000313" key="3">
    <source>
        <dbReference type="EMBL" id="KUR70346.1"/>
    </source>
</evidence>
<sequence>MVWLWLLRTALLATVLFAARKGDEPEQLVATVLLSTFVLDVGNHMLFGDPAWYTVNPGHLVIDIWAFFTLLWVALYANRGWPLWVSASQVLVVLGHVAKLWEVDMVRRAYWTMTQMPFLFQLVVLAIGTGAHVARQRRIGRYHSWRLA</sequence>
<comment type="caution">
    <text evidence="3">The sequence shown here is derived from an EMBL/GenBank/DDBJ whole genome shotgun (WGS) entry which is preliminary data.</text>
</comment>
<dbReference type="Proteomes" id="UP000058012">
    <property type="component" value="Unassembled WGS sequence"/>
</dbReference>
<dbReference type="AlphaFoldDB" id="A0A117UT17"/>
<name>A0A117UT17_9SPHN</name>
<feature type="signal peptide" evidence="2">
    <location>
        <begin position="1"/>
        <end position="18"/>
    </location>
</feature>
<dbReference type="STRING" id="1117702.AQZ52_16020"/>
<keyword evidence="1" id="KW-1133">Transmembrane helix</keyword>
<feature type="transmembrane region" description="Helical" evidence="1">
    <location>
        <begin position="109"/>
        <end position="134"/>
    </location>
</feature>
<accession>A0A117UT17</accession>
<keyword evidence="4" id="KW-1185">Reference proteome</keyword>
<feature type="chain" id="PRO_5007156907" description="Transmembrane protein" evidence="2">
    <location>
        <begin position="19"/>
        <end position="148"/>
    </location>
</feature>
<evidence type="ECO:0000256" key="2">
    <source>
        <dbReference type="SAM" id="SignalP"/>
    </source>
</evidence>
<gene>
    <name evidence="3" type="ORF">AQZ52_16020</name>
</gene>
<dbReference type="OrthoDB" id="7391238at2"/>
<dbReference type="RefSeq" id="WP_067913263.1">
    <property type="nucleotide sequence ID" value="NZ_KQ954246.1"/>
</dbReference>